<proteinExistence type="predicted"/>
<dbReference type="Pfam" id="PF10187">
    <property type="entry name" value="FAM192A_Fyv6_N"/>
    <property type="match status" value="1"/>
</dbReference>
<reference evidence="5 6" key="1">
    <citation type="submission" date="2023-01" db="EMBL/GenBank/DDBJ databases">
        <title>Analysis of 21 Apiospora genomes using comparative genomics revels a genus with tremendous synthesis potential of carbohydrate active enzymes and secondary metabolites.</title>
        <authorList>
            <person name="Sorensen T."/>
        </authorList>
    </citation>
    <scope>NUCLEOTIDE SEQUENCE [LARGE SCALE GENOMIC DNA]</scope>
    <source>
        <strain evidence="5 6">CBS 20057</strain>
    </source>
</reference>
<feature type="compositionally biased region" description="Low complexity" evidence="3">
    <location>
        <begin position="270"/>
        <end position="283"/>
    </location>
</feature>
<evidence type="ECO:0000313" key="5">
    <source>
        <dbReference type="EMBL" id="KAK8018487.1"/>
    </source>
</evidence>
<feature type="compositionally biased region" description="Basic and acidic residues" evidence="3">
    <location>
        <begin position="83"/>
        <end position="103"/>
    </location>
</feature>
<organism evidence="5 6">
    <name type="scientific">Apiospora marii</name>
    <dbReference type="NCBI Taxonomy" id="335849"/>
    <lineage>
        <taxon>Eukaryota</taxon>
        <taxon>Fungi</taxon>
        <taxon>Dikarya</taxon>
        <taxon>Ascomycota</taxon>
        <taxon>Pezizomycotina</taxon>
        <taxon>Sordariomycetes</taxon>
        <taxon>Xylariomycetidae</taxon>
        <taxon>Amphisphaeriales</taxon>
        <taxon>Apiosporaceae</taxon>
        <taxon>Apiospora</taxon>
    </lineage>
</organism>
<dbReference type="Proteomes" id="UP001396898">
    <property type="component" value="Unassembled WGS sequence"/>
</dbReference>
<evidence type="ECO:0000256" key="1">
    <source>
        <dbReference type="ARBA" id="ARBA00004123"/>
    </source>
</evidence>
<feature type="domain" description="FAM192A/Fyv6 N-terminal" evidence="4">
    <location>
        <begin position="66"/>
        <end position="169"/>
    </location>
</feature>
<evidence type="ECO:0000259" key="4">
    <source>
        <dbReference type="Pfam" id="PF10187"/>
    </source>
</evidence>
<keyword evidence="6" id="KW-1185">Reference proteome</keyword>
<feature type="region of interest" description="Disordered" evidence="3">
    <location>
        <begin position="1"/>
        <end position="103"/>
    </location>
</feature>
<feature type="compositionally biased region" description="Low complexity" evidence="3">
    <location>
        <begin position="61"/>
        <end position="73"/>
    </location>
</feature>
<evidence type="ECO:0000256" key="2">
    <source>
        <dbReference type="ARBA" id="ARBA00023242"/>
    </source>
</evidence>
<feature type="compositionally biased region" description="Basic and acidic residues" evidence="3">
    <location>
        <begin position="150"/>
        <end position="166"/>
    </location>
</feature>
<keyword evidence="2" id="KW-0539">Nucleus</keyword>
<dbReference type="EMBL" id="JAQQWI010000010">
    <property type="protein sequence ID" value="KAK8018487.1"/>
    <property type="molecule type" value="Genomic_DNA"/>
</dbReference>
<evidence type="ECO:0000256" key="3">
    <source>
        <dbReference type="SAM" id="MobiDB-lite"/>
    </source>
</evidence>
<feature type="region of interest" description="Disordered" evidence="3">
    <location>
        <begin position="150"/>
        <end position="298"/>
    </location>
</feature>
<comment type="subcellular location">
    <subcellularLocation>
        <location evidence="1">Nucleus</location>
    </subcellularLocation>
</comment>
<dbReference type="PANTHER" id="PTHR13495:SF0">
    <property type="entry name" value="PSME3-INTERACTING PROTEIN"/>
    <property type="match status" value="1"/>
</dbReference>
<sequence length="298" mass="31423">MSSRFVSGGTLPGDTTETATPAAAAPTQPQQPTPSSSTSANASASASASTKPPSSTPTPTPSSSSTTNNKNAAEWARVQAELEASRAQREATRRANAEGTSGEEKSLFEVLQANKAAKQAAFEEASRLSNQFRALDDDEVDFLEEVQAKERQEEVRKRRELEEGLGKFRQAQNKGKPPPANGGGKNDVVEEEEEVVPTEDLASEWAGGAGAAGRKRKREKEVLFKGLKRKSTSEGTQEKGTANKPADTNGATKTPQASSSSITSKPNQVIKPPAAAKPIAPKPMLGLVAYGSDDDDDD</sequence>
<name>A0ABR1RUI1_9PEZI</name>
<evidence type="ECO:0000313" key="6">
    <source>
        <dbReference type="Proteomes" id="UP001396898"/>
    </source>
</evidence>
<gene>
    <name evidence="5" type="ORF">PG991_007677</name>
</gene>
<comment type="caution">
    <text evidence="5">The sequence shown here is derived from an EMBL/GenBank/DDBJ whole genome shotgun (WGS) entry which is preliminary data.</text>
</comment>
<protein>
    <recommendedName>
        <fullName evidence="4">FAM192A/Fyv6 N-terminal domain-containing protein</fullName>
    </recommendedName>
</protein>
<dbReference type="InterPro" id="IPR019331">
    <property type="entry name" value="FAM192A/Fyv6_N"/>
</dbReference>
<feature type="compositionally biased region" description="Polar residues" evidence="3">
    <location>
        <begin position="249"/>
        <end position="267"/>
    </location>
</feature>
<accession>A0ABR1RUI1</accession>
<dbReference type="InterPro" id="IPR039845">
    <property type="entry name" value="FAM192A"/>
</dbReference>
<feature type="compositionally biased region" description="Low complexity" evidence="3">
    <location>
        <begin position="18"/>
        <end position="53"/>
    </location>
</feature>
<dbReference type="PANTHER" id="PTHR13495">
    <property type="entry name" value="NEFA-INTERACTING NUCLEAR PROTEIN NIP30"/>
    <property type="match status" value="1"/>
</dbReference>